<proteinExistence type="predicted"/>
<keyword evidence="1" id="KW-0175">Coiled coil</keyword>
<reference evidence="4 5" key="2">
    <citation type="journal article" date="2013" name="Genome Biol. Evol.">
        <title>Genome sequencing of Giardia lamblia genotypes A2 and B isolates (DH and GS) and comparative analysis with the genomes of genotypes A1 and E (WB and Pig).</title>
        <authorList>
            <person name="Adam R.D."/>
            <person name="Dahlstrom E.W."/>
            <person name="Martens C.A."/>
            <person name="Bruno D.P."/>
            <person name="Barbian K.D."/>
            <person name="Ricklefs S.M."/>
            <person name="Hernandez M.M."/>
            <person name="Narla N.P."/>
            <person name="Patel R.B."/>
            <person name="Porcella S.F."/>
            <person name="Nash T.E."/>
        </authorList>
    </citation>
    <scope>NUCLEOTIDE SEQUENCE [LARGE SCALE GENOMIC DNA]</scope>
    <source>
        <strain evidence="4 5">GS</strain>
    </source>
</reference>
<evidence type="ECO:0000256" key="1">
    <source>
        <dbReference type="SAM" id="Coils"/>
    </source>
</evidence>
<feature type="non-terminal residue" evidence="4">
    <location>
        <position position="1"/>
    </location>
</feature>
<sequence length="1435" mass="159182">VMSTLASAFLPMGDRLSDPDYINNAVQTVLYFPKVAVFAETTTIYGTLYSPGDSHGPIGLTYLNESVSNGIVLSVSKRSSSSFLCLSAIVKDNDPDSLSALESLRHKTYLNRDSNNLDVSAPARTLEQFLIQGKMYTVYTVYTVIDTQCELRYTFPTSVPLVGAIAVEGTPFIAATGISKDGYNFTFDCLLDTEHGGKFIPVRTVKQKAGDVTSFADTALYPAINVIFDRPSTACTTPATTIKEFVQQVSSRSTRATSDVLYKFSAVHLDTSARVVYYREYDLKSVNLRVVHIPGAKKSDKHKAADLVDYNTTIESFKPIIQYTRTLIVNSATPIIRIAALVMPYTQNSLFNDKYAVITDHGELQLYPRREQADGPSASIKIFSRKPKRAFLVPLRDGVMMLTSSTGESALVGIDGKWNSDKNIEEMRGHLCKIFIDEFLAVDPTHDQQNLRDTLSTNLLPPIDSFTKPVHVKKHVDKLTIITTFSYNSTVTCASATPDHKLVCLGLASQRFAFVPTEPIKNRALLLNYRTKLGREVSVNLQGQYTKYDIEGAVKDTINYLSGQGLDGKKLTEHVSFFFAFSKDTTHSDFLPVQESALDTANHNNDAPQDTIAMLSILASVTKDEVLGKSSLAAYDPDLGKSMMHDIREMMRSTLRTVAVPGVGSTAIPGEGAPQVSDSDPYAEQLPEHPEARSKRVEFSEPAPSGPEQAHAEPLSAAKFSLTDLSVIGLRGLAETNGARASAPIHSASGLYQTGRNLPQDAPEHANIDSLIEENFKNHLVDATRNLLESGFDCQRLFSAVEEDMRTAIVSMMNVSDLNEDPRNTRLADLPLLPHHTDENVAPDEGPVFDEYPAESESTVPTAFLSTAWLGAIISDITVRAIEARLPIQLPPLGNLNGAKLLLTHYKETKGKKHTLERNRFVLALELLLADDPLFVAASCSTRTPSHMRNSYYVTDYARQEHDDLTQCPYSSIFAIQCNLFQLSLQGETMCTTSGRLLCEILDTPYEAKQDPSIHASAGIEAFLARVYHEDLSTMAITPGEEPLVSLQYTQFPQRLITFVPEGRLVNNLSFTQDVMLPGGAPHKTRYELIGTISQDCTAVYKLDTVGRWCMLEGSDSAGLTVSIRPNDVADNSFYAIYKQTNNSESTVSVPLDSLDNIMTLADSGNNDLRPAAEILDSNPNPLGDSSLKKEISLLKSQLEYRTRREERATEKAQALSTENHELKKKIEMLKVDLKFEEMLTKSELLRQQSTAESAEQDHRLDEILRLQSELRQRESEEKILILELEEARRRIADLMQNRETADIDEYDVILKHCYTILGGDEADVPEKRKELLLLLQKQCIAVSTEYDLNNPYRKGSMRLSYGPARASQMRMSRSRADARSIAQSLEAFHVSDFQDHELGNRKIIATTLLPVICFFIGIAIIVIFAMAFNRNDVV</sequence>
<gene>
    <name evidence="4" type="ORF">GSB_154114</name>
</gene>
<evidence type="ECO:0000256" key="3">
    <source>
        <dbReference type="SAM" id="Phobius"/>
    </source>
</evidence>
<keyword evidence="3" id="KW-0812">Transmembrane</keyword>
<dbReference type="VEuPathDB" id="GiardiaDB:QR46_2340"/>
<keyword evidence="3" id="KW-1133">Transmembrane helix</keyword>
<dbReference type="VEuPathDB" id="GiardiaDB:DHA2_152716"/>
<feature type="coiled-coil region" evidence="1">
    <location>
        <begin position="1271"/>
        <end position="1305"/>
    </location>
</feature>
<evidence type="ECO:0000256" key="2">
    <source>
        <dbReference type="SAM" id="MobiDB-lite"/>
    </source>
</evidence>
<evidence type="ECO:0000313" key="5">
    <source>
        <dbReference type="Proteomes" id="UP000018040"/>
    </source>
</evidence>
<feature type="region of interest" description="Disordered" evidence="2">
    <location>
        <begin position="662"/>
        <end position="714"/>
    </location>
</feature>
<feature type="compositionally biased region" description="Basic and acidic residues" evidence="2">
    <location>
        <begin position="686"/>
        <end position="699"/>
    </location>
</feature>
<accession>V6TW31</accession>
<feature type="transmembrane region" description="Helical" evidence="3">
    <location>
        <begin position="1409"/>
        <end position="1429"/>
    </location>
</feature>
<keyword evidence="3" id="KW-0472">Membrane</keyword>
<comment type="caution">
    <text evidence="4">The sequence shown here is derived from an EMBL/GenBank/DDBJ whole genome shotgun (WGS) entry which is preliminary data.</text>
</comment>
<dbReference type="VEuPathDB" id="GiardiaDB:GL50581_3291"/>
<reference evidence="5" key="1">
    <citation type="submission" date="2012-02" db="EMBL/GenBank/DDBJ databases">
        <title>Genome sequencing of Giardia lamblia Genotypes A2 and B isolates (DH and GS) and comparative analysis with the genomes of Genotypes A1 and E (WB and Pig).</title>
        <authorList>
            <person name="Adam R."/>
            <person name="Dahlstrom E."/>
            <person name="Martens C."/>
            <person name="Bruno D."/>
            <person name="Barbian K."/>
            <person name="Porcella S.F."/>
            <person name="Nash T."/>
        </authorList>
    </citation>
    <scope>NUCLEOTIDE SEQUENCE</scope>
    <source>
        <strain evidence="5">GS</strain>
    </source>
</reference>
<dbReference type="OrthoDB" id="10255459at2759"/>
<dbReference type="EMBL" id="AHHH01000069">
    <property type="protein sequence ID" value="ESU42799.1"/>
    <property type="molecule type" value="Genomic_DNA"/>
</dbReference>
<protein>
    <submittedName>
        <fullName evidence="4">Uncharacterized protein</fullName>
    </submittedName>
</protein>
<evidence type="ECO:0000313" key="4">
    <source>
        <dbReference type="EMBL" id="ESU42799.1"/>
    </source>
</evidence>
<dbReference type="Proteomes" id="UP000018040">
    <property type="component" value="Unassembled WGS sequence"/>
</dbReference>
<feature type="coiled-coil region" evidence="1">
    <location>
        <begin position="1206"/>
        <end position="1233"/>
    </location>
</feature>
<organism evidence="4 5">
    <name type="scientific">Giardia intestinalis</name>
    <name type="common">Giardia lamblia</name>
    <dbReference type="NCBI Taxonomy" id="5741"/>
    <lineage>
        <taxon>Eukaryota</taxon>
        <taxon>Metamonada</taxon>
        <taxon>Diplomonadida</taxon>
        <taxon>Hexamitidae</taxon>
        <taxon>Giardiinae</taxon>
        <taxon>Giardia</taxon>
    </lineage>
</organism>
<dbReference type="VEuPathDB" id="GiardiaDB:GL50803_0094287"/>
<name>V6TW31_GIAIN</name>